<evidence type="ECO:0000256" key="2">
    <source>
        <dbReference type="ARBA" id="ARBA00022448"/>
    </source>
</evidence>
<keyword evidence="2 9" id="KW-0813">Transport</keyword>
<evidence type="ECO:0000256" key="1">
    <source>
        <dbReference type="ARBA" id="ARBA00004162"/>
    </source>
</evidence>
<sequence length="74" mass="7880">MGAFSIWHWIVVLAIVLLLFGPGRLGNLGRDLGKSIKEFKGAMNDKDVTPDKIEGQSSQASSTSTTASSDKTKA</sequence>
<name>A0A7C4AHR3_9BACT</name>
<comment type="subunit">
    <text evidence="9">Forms a complex with TatC.</text>
</comment>
<keyword evidence="7 9" id="KW-0811">Translocation</keyword>
<comment type="caution">
    <text evidence="11">The sequence shown here is derived from an EMBL/GenBank/DDBJ whole genome shotgun (WGS) entry which is preliminary data.</text>
</comment>
<comment type="similarity">
    <text evidence="9">Belongs to the TatA/E family.</text>
</comment>
<dbReference type="PANTHER" id="PTHR42982">
    <property type="entry name" value="SEC-INDEPENDENT PROTEIN TRANSLOCASE PROTEIN TATA"/>
    <property type="match status" value="1"/>
</dbReference>
<keyword evidence="8 9" id="KW-0472">Membrane</keyword>
<evidence type="ECO:0000256" key="5">
    <source>
        <dbReference type="ARBA" id="ARBA00022927"/>
    </source>
</evidence>
<dbReference type="GO" id="GO:0008320">
    <property type="term" value="F:protein transmembrane transporter activity"/>
    <property type="evidence" value="ECO:0007669"/>
    <property type="project" value="UniProtKB-UniRule"/>
</dbReference>
<dbReference type="AlphaFoldDB" id="A0A7C4AHR3"/>
<dbReference type="NCBIfam" id="TIGR01411">
    <property type="entry name" value="tatAE"/>
    <property type="match status" value="1"/>
</dbReference>
<feature type="compositionally biased region" description="Basic and acidic residues" evidence="10">
    <location>
        <begin position="45"/>
        <end position="54"/>
    </location>
</feature>
<keyword evidence="3 9" id="KW-1003">Cell membrane</keyword>
<proteinExistence type="inferred from homology"/>
<evidence type="ECO:0000256" key="7">
    <source>
        <dbReference type="ARBA" id="ARBA00023010"/>
    </source>
</evidence>
<comment type="function">
    <text evidence="9">Part of the twin-arginine translocation (Tat) system that transports large folded proteins containing a characteristic twin-arginine motif in their signal peptide across membranes. TatA could form the protein-conducting channel of the Tat system.</text>
</comment>
<evidence type="ECO:0000313" key="11">
    <source>
        <dbReference type="EMBL" id="HGG93066.1"/>
    </source>
</evidence>
<dbReference type="GO" id="GO:0033281">
    <property type="term" value="C:TAT protein transport complex"/>
    <property type="evidence" value="ECO:0007669"/>
    <property type="project" value="UniProtKB-UniRule"/>
</dbReference>
<evidence type="ECO:0000256" key="4">
    <source>
        <dbReference type="ARBA" id="ARBA00022692"/>
    </source>
</evidence>
<evidence type="ECO:0000256" key="8">
    <source>
        <dbReference type="ARBA" id="ARBA00023136"/>
    </source>
</evidence>
<keyword evidence="6 9" id="KW-1133">Transmembrane helix</keyword>
<evidence type="ECO:0000256" key="3">
    <source>
        <dbReference type="ARBA" id="ARBA00022475"/>
    </source>
</evidence>
<feature type="compositionally biased region" description="Low complexity" evidence="10">
    <location>
        <begin position="56"/>
        <end position="74"/>
    </location>
</feature>
<dbReference type="GO" id="GO:0043953">
    <property type="term" value="P:protein transport by the Tat complex"/>
    <property type="evidence" value="ECO:0007669"/>
    <property type="project" value="UniProtKB-UniRule"/>
</dbReference>
<gene>
    <name evidence="9" type="primary">tatA</name>
    <name evidence="11" type="ORF">ENR59_08985</name>
</gene>
<keyword evidence="5 9" id="KW-0653">Protein transport</keyword>
<evidence type="ECO:0000256" key="10">
    <source>
        <dbReference type="SAM" id="MobiDB-lite"/>
    </source>
</evidence>
<feature type="transmembrane region" description="Helical" evidence="9">
    <location>
        <begin position="6"/>
        <end position="25"/>
    </location>
</feature>
<dbReference type="Pfam" id="PF02416">
    <property type="entry name" value="TatA_B_E"/>
    <property type="match status" value="1"/>
</dbReference>
<dbReference type="Gene3D" id="1.20.5.3310">
    <property type="match status" value="1"/>
</dbReference>
<dbReference type="PANTHER" id="PTHR42982:SF1">
    <property type="entry name" value="SEC-INDEPENDENT PROTEIN TRANSLOCASE PROTEIN TATA"/>
    <property type="match status" value="1"/>
</dbReference>
<dbReference type="InterPro" id="IPR006312">
    <property type="entry name" value="TatA/E"/>
</dbReference>
<dbReference type="HAMAP" id="MF_00236">
    <property type="entry name" value="TatA_E"/>
    <property type="match status" value="1"/>
</dbReference>
<keyword evidence="4 9" id="KW-0812">Transmembrane</keyword>
<feature type="region of interest" description="Disordered" evidence="10">
    <location>
        <begin position="45"/>
        <end position="74"/>
    </location>
</feature>
<protein>
    <recommendedName>
        <fullName evidence="9">Sec-independent protein translocase protein TatA</fullName>
    </recommendedName>
</protein>
<accession>A0A7C4AHR3</accession>
<dbReference type="EMBL" id="DSRP01000622">
    <property type="protein sequence ID" value="HGG93066.1"/>
    <property type="molecule type" value="Genomic_DNA"/>
</dbReference>
<organism evidence="11">
    <name type="scientific">Fundidesulfovibrio putealis</name>
    <dbReference type="NCBI Taxonomy" id="270496"/>
    <lineage>
        <taxon>Bacteria</taxon>
        <taxon>Pseudomonadati</taxon>
        <taxon>Thermodesulfobacteriota</taxon>
        <taxon>Desulfovibrionia</taxon>
        <taxon>Desulfovibrionales</taxon>
        <taxon>Desulfovibrionaceae</taxon>
        <taxon>Fundidesulfovibrio</taxon>
    </lineage>
</organism>
<evidence type="ECO:0000256" key="6">
    <source>
        <dbReference type="ARBA" id="ARBA00022989"/>
    </source>
</evidence>
<reference evidence="11" key="1">
    <citation type="journal article" date="2020" name="mSystems">
        <title>Genome- and Community-Level Interaction Insights into Carbon Utilization and Element Cycling Functions of Hydrothermarchaeota in Hydrothermal Sediment.</title>
        <authorList>
            <person name="Zhou Z."/>
            <person name="Liu Y."/>
            <person name="Xu W."/>
            <person name="Pan J."/>
            <person name="Luo Z.H."/>
            <person name="Li M."/>
        </authorList>
    </citation>
    <scope>NUCLEOTIDE SEQUENCE [LARGE SCALE GENOMIC DNA]</scope>
    <source>
        <strain evidence="11">SpSt-413</strain>
    </source>
</reference>
<comment type="subcellular location">
    <subcellularLocation>
        <location evidence="1 9">Cell membrane</location>
        <topology evidence="1 9">Single-pass membrane protein</topology>
    </subcellularLocation>
</comment>
<evidence type="ECO:0000256" key="9">
    <source>
        <dbReference type="HAMAP-Rule" id="MF_00236"/>
    </source>
</evidence>
<dbReference type="InterPro" id="IPR003369">
    <property type="entry name" value="TatA/B/E"/>
</dbReference>